<dbReference type="RefSeq" id="WP_326022093.1">
    <property type="nucleotide sequence ID" value="NZ_JAOZYC010000166.1"/>
</dbReference>
<dbReference type="InterPro" id="IPR009492">
    <property type="entry name" value="TniQ"/>
</dbReference>
<name>A0ABU6FET7_9ACTN</name>
<dbReference type="Pfam" id="PF06527">
    <property type="entry name" value="TniQ"/>
    <property type="match status" value="1"/>
</dbReference>
<dbReference type="Proteomes" id="UP001354931">
    <property type="component" value="Unassembled WGS sequence"/>
</dbReference>
<feature type="domain" description="TniQ" evidence="1">
    <location>
        <begin position="14"/>
        <end position="154"/>
    </location>
</feature>
<sequence length="340" mass="37763">MSLEHLLGPHRPLPVRVRPVAGESTGSFVARLARANGLGLAEFLDRVGQGDGSSDPAQVEKYPQYTEMDVNAAGREYLAVLAGRSVELLRWALPSLADHRLLSRAGAGAPVWRWTWKAEGGSPVPWCPLCRCRRGIGDPVWLLSADSWQVCGRHLRWTDDSRGSEPETVDLRALPECVAAQRERRRLEGKFKLAGPELFADACQVMYEWWGYAPDSLVWVQRAWTAGLDARSARAVPLIVLPEAAELAWLMLRFEQAGQRSRGDRARWLAQVQHRADVWDIDFDAGKDALLQWLERHSRSADGAPAGFAGPRRLVLAARHNRIASRVGSLQQRSCMPGDG</sequence>
<dbReference type="EMBL" id="JAOZYC010000166">
    <property type="protein sequence ID" value="MEB8342560.1"/>
    <property type="molecule type" value="Genomic_DNA"/>
</dbReference>
<organism evidence="2 3">
    <name type="scientific">Streptomyces endophyticus</name>
    <dbReference type="NCBI Taxonomy" id="714166"/>
    <lineage>
        <taxon>Bacteria</taxon>
        <taxon>Bacillati</taxon>
        <taxon>Actinomycetota</taxon>
        <taxon>Actinomycetes</taxon>
        <taxon>Kitasatosporales</taxon>
        <taxon>Streptomycetaceae</taxon>
        <taxon>Streptomyces</taxon>
    </lineage>
</organism>
<evidence type="ECO:0000259" key="1">
    <source>
        <dbReference type="Pfam" id="PF06527"/>
    </source>
</evidence>
<accession>A0ABU6FET7</accession>
<comment type="caution">
    <text evidence="2">The sequence shown here is derived from an EMBL/GenBank/DDBJ whole genome shotgun (WGS) entry which is preliminary data.</text>
</comment>
<evidence type="ECO:0000313" key="3">
    <source>
        <dbReference type="Proteomes" id="UP001354931"/>
    </source>
</evidence>
<gene>
    <name evidence="2" type="ORF">OKJ99_34205</name>
</gene>
<reference evidence="2 3" key="1">
    <citation type="submission" date="2022-10" db="EMBL/GenBank/DDBJ databases">
        <authorList>
            <person name="Xie J."/>
            <person name="Shen N."/>
        </authorList>
    </citation>
    <scope>NUCLEOTIDE SEQUENCE [LARGE SCALE GENOMIC DNA]</scope>
    <source>
        <strain evidence="2 3">YIM65594</strain>
    </source>
</reference>
<proteinExistence type="predicted"/>
<keyword evidence="3" id="KW-1185">Reference proteome</keyword>
<evidence type="ECO:0000313" key="2">
    <source>
        <dbReference type="EMBL" id="MEB8342560.1"/>
    </source>
</evidence>
<protein>
    <submittedName>
        <fullName evidence="2">TniQ family protein</fullName>
    </submittedName>
</protein>